<gene>
    <name evidence="1" type="ORF">S01H1_41220</name>
</gene>
<dbReference type="AlphaFoldDB" id="X0V1V8"/>
<dbReference type="Pfam" id="PF11906">
    <property type="entry name" value="DUF3426"/>
    <property type="match status" value="1"/>
</dbReference>
<reference evidence="1" key="1">
    <citation type="journal article" date="2014" name="Front. Microbiol.">
        <title>High frequency of phylogenetically diverse reductive dehalogenase-homologous genes in deep subseafloor sedimentary metagenomes.</title>
        <authorList>
            <person name="Kawai M."/>
            <person name="Futagami T."/>
            <person name="Toyoda A."/>
            <person name="Takaki Y."/>
            <person name="Nishi S."/>
            <person name="Hori S."/>
            <person name="Arai W."/>
            <person name="Tsubouchi T."/>
            <person name="Morono Y."/>
            <person name="Uchiyama I."/>
            <person name="Ito T."/>
            <person name="Fujiyama A."/>
            <person name="Inagaki F."/>
            <person name="Takami H."/>
        </authorList>
    </citation>
    <scope>NUCLEOTIDE SEQUENCE</scope>
    <source>
        <strain evidence="1">Expedition CK06-06</strain>
    </source>
</reference>
<protein>
    <submittedName>
        <fullName evidence="1">Uncharacterized protein</fullName>
    </submittedName>
</protein>
<comment type="caution">
    <text evidence="1">The sequence shown here is derived from an EMBL/GenBank/DDBJ whole genome shotgun (WGS) entry which is preliminary data.</text>
</comment>
<feature type="non-terminal residue" evidence="1">
    <location>
        <position position="1"/>
    </location>
</feature>
<proteinExistence type="predicted"/>
<accession>X0V1V8</accession>
<sequence>LIFVLLGGGCYGIYVALDFMNIKIPFVSDYFEPQISDPAGNLKIDMLDVDSAFVKNAKAGKLFAIIGKIKNGYSDDRSFIRVTGKLYTKGKILVQKKTVFCGNVLSDIELSNLELAAIKKRLLNRLGDNKSNIRVKPGQELPFMIVFANLPGNLEEFATEAEGSVPG</sequence>
<dbReference type="InterPro" id="IPR021834">
    <property type="entry name" value="DUF3426"/>
</dbReference>
<dbReference type="EMBL" id="BARS01026134">
    <property type="protein sequence ID" value="GAG12095.1"/>
    <property type="molecule type" value="Genomic_DNA"/>
</dbReference>
<name>X0V1V8_9ZZZZ</name>
<organism evidence="1">
    <name type="scientific">marine sediment metagenome</name>
    <dbReference type="NCBI Taxonomy" id="412755"/>
    <lineage>
        <taxon>unclassified sequences</taxon>
        <taxon>metagenomes</taxon>
        <taxon>ecological metagenomes</taxon>
    </lineage>
</organism>
<evidence type="ECO:0000313" key="1">
    <source>
        <dbReference type="EMBL" id="GAG12095.1"/>
    </source>
</evidence>